<protein>
    <submittedName>
        <fullName evidence="3">Uncharacterized protein</fullName>
    </submittedName>
</protein>
<comment type="caution">
    <text evidence="3">The sequence shown here is derived from an EMBL/GenBank/DDBJ whole genome shotgun (WGS) entry which is preliminary data.</text>
</comment>
<feature type="region of interest" description="Disordered" evidence="2">
    <location>
        <begin position="326"/>
        <end position="346"/>
    </location>
</feature>
<reference evidence="3" key="1">
    <citation type="submission" date="2023-10" db="EMBL/GenBank/DDBJ databases">
        <authorList>
            <person name="Chen Y."/>
            <person name="Shah S."/>
            <person name="Dougan E. K."/>
            <person name="Thang M."/>
            <person name="Chan C."/>
        </authorList>
    </citation>
    <scope>NUCLEOTIDE SEQUENCE [LARGE SCALE GENOMIC DNA]</scope>
</reference>
<feature type="coiled-coil region" evidence="1">
    <location>
        <begin position="504"/>
        <end position="531"/>
    </location>
</feature>
<feature type="region of interest" description="Disordered" evidence="2">
    <location>
        <begin position="443"/>
        <end position="470"/>
    </location>
</feature>
<evidence type="ECO:0000313" key="4">
    <source>
        <dbReference type="Proteomes" id="UP001189429"/>
    </source>
</evidence>
<evidence type="ECO:0000313" key="3">
    <source>
        <dbReference type="EMBL" id="CAK0833396.1"/>
    </source>
</evidence>
<keyword evidence="4" id="KW-1185">Reference proteome</keyword>
<dbReference type="EMBL" id="CAUYUJ010012169">
    <property type="protein sequence ID" value="CAK0833396.1"/>
    <property type="molecule type" value="Genomic_DNA"/>
</dbReference>
<keyword evidence="1" id="KW-0175">Coiled coil</keyword>
<dbReference type="Proteomes" id="UP001189429">
    <property type="component" value="Unassembled WGS sequence"/>
</dbReference>
<proteinExistence type="predicted"/>
<gene>
    <name evidence="3" type="ORF">PCOR1329_LOCUS31113</name>
</gene>
<accession>A0ABN9SNH8</accession>
<organism evidence="3 4">
    <name type="scientific">Prorocentrum cordatum</name>
    <dbReference type="NCBI Taxonomy" id="2364126"/>
    <lineage>
        <taxon>Eukaryota</taxon>
        <taxon>Sar</taxon>
        <taxon>Alveolata</taxon>
        <taxon>Dinophyceae</taxon>
        <taxon>Prorocentrales</taxon>
        <taxon>Prorocentraceae</taxon>
        <taxon>Prorocentrum</taxon>
    </lineage>
</organism>
<sequence>MEVAEATRKKANADYEDAVREMDQAIAALTSAIEVLKEATEDHQTGVLMEVGSEARQRFKSQAAEAEAMSYAATLGDKFLSTGDAVFLRRLLTGEVPTVDWKKLNRKATFRMSYKARSAKIQDVLAGLLETFTKNREQAAAKEAAATESHAALMASKGAQREAAQMNLANMDKENGAKSMSREEAMSRVEDLGTQHANDEKYIQQVEAQLAEKKEEWSARSTLRAGEIKAISQAIAILHSDDAKDIFKRSMTSQGYLFLQTSLSSLASRSAAARVLRAAAAGAHDARLAELAAKVEQMQPRGEESAWVGFEPVLTAIDSMLQMLQEEEADDRSKKESCEQDRADDTRGAIKASRAIDEMTDAISASQDAITQLDAELAETAKQLEQTEMDMEAIKKQRSEEHAAYLAAKKDDEDAAAMVASAKDVIHKFYHDNGLMFTQGAQNRSKEPVRVSAGKAPPPPPRTWEAPYGGKQAESTGLVAILGMIHEDIERDAAKAAAAEEKASKAAAAMLDTLTEQKTDLNQETLQLTQAQGRKTDDIQTNTESRRLKKQELGGLLSAISLKEPGCNYFTVNFLVRAKNRQIETDGLQKAKAILQGAKFDAKNPDREIVPGDSLLQGVRRH</sequence>
<feature type="compositionally biased region" description="Basic and acidic residues" evidence="2">
    <location>
        <begin position="331"/>
        <end position="346"/>
    </location>
</feature>
<evidence type="ECO:0000256" key="1">
    <source>
        <dbReference type="SAM" id="Coils"/>
    </source>
</evidence>
<evidence type="ECO:0000256" key="2">
    <source>
        <dbReference type="SAM" id="MobiDB-lite"/>
    </source>
</evidence>
<name>A0ABN9SNH8_9DINO</name>
<feature type="coiled-coil region" evidence="1">
    <location>
        <begin position="1"/>
        <end position="39"/>
    </location>
</feature>
<feature type="coiled-coil region" evidence="1">
    <location>
        <begin position="356"/>
        <end position="397"/>
    </location>
</feature>